<dbReference type="Proteomes" id="UP000614200">
    <property type="component" value="Unassembled WGS sequence"/>
</dbReference>
<keyword evidence="6" id="KW-1185">Reference proteome</keyword>
<evidence type="ECO:0000313" key="5">
    <source>
        <dbReference type="EMBL" id="MBF4694721.1"/>
    </source>
</evidence>
<dbReference type="Pfam" id="PF05853">
    <property type="entry name" value="BKACE"/>
    <property type="match status" value="1"/>
</dbReference>
<comment type="caution">
    <text evidence="5">The sequence shown here is derived from an EMBL/GenBank/DDBJ whole genome shotgun (WGS) entry which is preliminary data.</text>
</comment>
<sequence>MFETRRANAKDKVIVTAAVCGAVPTKADNPNLPTQPRELADSIIECYKAGAAVAHIHVRDDQDNPTMNIDKFTETVNLVREAMCPIILNLTTSGAPNVTDEERMMPFVNLRPELASFDAGTMNWLHSSVFVNEPQFLEKLGLKMQAVGVKPEIEVFDMGMLNTALYYLKKGILKAPLHFQICLGAPGGLEANVESLLYVVNHLPENCTWGTFGIGKGAMEITLAALSLGGNIRTGFEDNVYFNKGELAKSNAQFVTRIADLAKLANKQLATPDEAREILGLK</sequence>
<protein>
    <submittedName>
        <fullName evidence="5">3-keto-5-aminohexanoate cleavage protein</fullName>
    </submittedName>
</protein>
<keyword evidence="3" id="KW-0479">Metal-binding</keyword>
<proteinExistence type="predicted"/>
<reference evidence="5 6" key="1">
    <citation type="submission" date="2020-11" db="EMBL/GenBank/DDBJ databases">
        <title>Fusibacter basophilias sp. nov.</title>
        <authorList>
            <person name="Qiu D."/>
        </authorList>
    </citation>
    <scope>NUCLEOTIDE SEQUENCE [LARGE SCALE GENOMIC DNA]</scope>
    <source>
        <strain evidence="5 6">Q10-2</strain>
    </source>
</reference>
<dbReference type="PANTHER" id="PTHR37418">
    <property type="entry name" value="3-KETO-5-AMINOHEXANOATE CLEAVAGE ENZYME-RELATED"/>
    <property type="match status" value="1"/>
</dbReference>
<evidence type="ECO:0000256" key="2">
    <source>
        <dbReference type="ARBA" id="ARBA00022679"/>
    </source>
</evidence>
<keyword evidence="2" id="KW-0808">Transferase</keyword>
<dbReference type="Gene3D" id="3.20.20.70">
    <property type="entry name" value="Aldolase class I"/>
    <property type="match status" value="1"/>
</dbReference>
<dbReference type="InterPro" id="IPR008567">
    <property type="entry name" value="BKACE"/>
</dbReference>
<gene>
    <name evidence="5" type="ORF">ISU02_16530</name>
</gene>
<evidence type="ECO:0000256" key="1">
    <source>
        <dbReference type="ARBA" id="ARBA00001947"/>
    </source>
</evidence>
<dbReference type="PANTHER" id="PTHR37418:SF2">
    <property type="entry name" value="3-KETO-5-AMINOHEXANOATE CLEAVAGE ENZYME"/>
    <property type="match status" value="1"/>
</dbReference>
<dbReference type="EMBL" id="JADKNH010000010">
    <property type="protein sequence ID" value="MBF4694721.1"/>
    <property type="molecule type" value="Genomic_DNA"/>
</dbReference>
<name>A0ABR9ZW93_9FIRM</name>
<accession>A0ABR9ZW93</accession>
<dbReference type="RefSeq" id="WP_194702960.1">
    <property type="nucleotide sequence ID" value="NZ_JADKNH010000010.1"/>
</dbReference>
<evidence type="ECO:0000256" key="3">
    <source>
        <dbReference type="ARBA" id="ARBA00022723"/>
    </source>
</evidence>
<comment type="cofactor">
    <cofactor evidence="1">
        <name>Zn(2+)</name>
        <dbReference type="ChEBI" id="CHEBI:29105"/>
    </cofactor>
</comment>
<evidence type="ECO:0000256" key="4">
    <source>
        <dbReference type="ARBA" id="ARBA00022833"/>
    </source>
</evidence>
<keyword evidence="4" id="KW-0862">Zinc</keyword>
<evidence type="ECO:0000313" key="6">
    <source>
        <dbReference type="Proteomes" id="UP000614200"/>
    </source>
</evidence>
<organism evidence="5 6">
    <name type="scientific">Fusibacter ferrireducens</name>
    <dbReference type="NCBI Taxonomy" id="2785058"/>
    <lineage>
        <taxon>Bacteria</taxon>
        <taxon>Bacillati</taxon>
        <taxon>Bacillota</taxon>
        <taxon>Clostridia</taxon>
        <taxon>Eubacteriales</taxon>
        <taxon>Eubacteriales Family XII. Incertae Sedis</taxon>
        <taxon>Fusibacter</taxon>
    </lineage>
</organism>
<dbReference type="InterPro" id="IPR013785">
    <property type="entry name" value="Aldolase_TIM"/>
</dbReference>